<gene>
    <name evidence="1" type="ORF">J2786_002366</name>
</gene>
<protein>
    <submittedName>
        <fullName evidence="1">Zn-dependent peptidase ImmA (M78 family)/DNA-binding XRE family transcriptional regulator</fullName>
    </submittedName>
</protein>
<sequence>MKTISVDRIKLARESRGLTQTSMAQQLSFNQATLSKIEKGLYHVNEEMISEIASILDYKKDFFYKSHEVYPLKHFYFRKNLGTTVTNSKKIESIINIFSSNIIDLTESVDIKVDLPYIDLEKEETTPEAFALFVRQYFNLPIGPVKNLVNILERQGIVVHFFDFNKDLKISGVSFITPDGIPLIIINNSIPNSRKRFTLVHELAHLLMHYKGGVIDENRDLEKEADRFASEFLIPTKEIKKHLFNLTEHTLFALKSHWKISIQALIYKANKSGAMTIDQHRRWITKINYNGWRKEEPFEFEIEAPSLLPKLFQLHFDDLEYSVDEVQNMFGLNHDEFYRCYIQNYPQLHSYYPKINRSKISLKLT</sequence>
<accession>A0ACC6J873</accession>
<comment type="caution">
    <text evidence="1">The sequence shown here is derived from an EMBL/GenBank/DDBJ whole genome shotgun (WGS) entry which is preliminary data.</text>
</comment>
<evidence type="ECO:0000313" key="2">
    <source>
        <dbReference type="Proteomes" id="UP001184833"/>
    </source>
</evidence>
<keyword evidence="2" id="KW-1185">Reference proteome</keyword>
<proteinExistence type="predicted"/>
<dbReference type="EMBL" id="JAVDQX010000002">
    <property type="protein sequence ID" value="MDR6459259.1"/>
    <property type="molecule type" value="Genomic_DNA"/>
</dbReference>
<name>A0ACC6J873_9FLAO</name>
<reference evidence="1" key="1">
    <citation type="submission" date="2023-07" db="EMBL/GenBank/DDBJ databases">
        <title>Sorghum-associated microbial communities from plants grown in Nebraska, USA.</title>
        <authorList>
            <person name="Schachtman D."/>
        </authorList>
    </citation>
    <scope>NUCLEOTIDE SEQUENCE</scope>
    <source>
        <strain evidence="1">DS2329</strain>
    </source>
</reference>
<organism evidence="1 2">
    <name type="scientific">Chryseobacterium vietnamense</name>
    <dbReference type="NCBI Taxonomy" id="866785"/>
    <lineage>
        <taxon>Bacteria</taxon>
        <taxon>Pseudomonadati</taxon>
        <taxon>Bacteroidota</taxon>
        <taxon>Flavobacteriia</taxon>
        <taxon>Flavobacteriales</taxon>
        <taxon>Weeksellaceae</taxon>
        <taxon>Chryseobacterium group</taxon>
        <taxon>Chryseobacterium</taxon>
    </lineage>
</organism>
<evidence type="ECO:0000313" key="1">
    <source>
        <dbReference type="EMBL" id="MDR6459259.1"/>
    </source>
</evidence>
<dbReference type="Proteomes" id="UP001184833">
    <property type="component" value="Unassembled WGS sequence"/>
</dbReference>